<feature type="compositionally biased region" description="Basic and acidic residues" evidence="2">
    <location>
        <begin position="108"/>
        <end position="122"/>
    </location>
</feature>
<evidence type="ECO:0000313" key="4">
    <source>
        <dbReference type="EMBL" id="KAK8990623.1"/>
    </source>
</evidence>
<dbReference type="Pfam" id="PF13516">
    <property type="entry name" value="LRR_6"/>
    <property type="match status" value="1"/>
</dbReference>
<feature type="region of interest" description="Disordered" evidence="2">
    <location>
        <begin position="97"/>
        <end position="148"/>
    </location>
</feature>
<dbReference type="InterPro" id="IPR036047">
    <property type="entry name" value="F-box-like_dom_sf"/>
</dbReference>
<evidence type="ECO:0000256" key="2">
    <source>
        <dbReference type="SAM" id="MobiDB-lite"/>
    </source>
</evidence>
<feature type="compositionally biased region" description="Polar residues" evidence="2">
    <location>
        <begin position="126"/>
        <end position="138"/>
    </location>
</feature>
<protein>
    <recommendedName>
        <fullName evidence="3">RRM domain-containing protein</fullName>
    </recommendedName>
</protein>
<dbReference type="InterPro" id="IPR000504">
    <property type="entry name" value="RRM_dom"/>
</dbReference>
<dbReference type="InterPro" id="IPR032675">
    <property type="entry name" value="LRR_dom_sf"/>
</dbReference>
<keyword evidence="5" id="KW-1185">Reference proteome</keyword>
<comment type="caution">
    <text evidence="4">The sequence shown here is derived from an EMBL/GenBank/DDBJ whole genome shotgun (WGS) entry which is preliminary data.</text>
</comment>
<dbReference type="SUPFAM" id="SSF81383">
    <property type="entry name" value="F-box domain"/>
    <property type="match status" value="1"/>
</dbReference>
<evidence type="ECO:0000259" key="3">
    <source>
        <dbReference type="PROSITE" id="PS50102"/>
    </source>
</evidence>
<dbReference type="InterPro" id="IPR035979">
    <property type="entry name" value="RBD_domain_sf"/>
</dbReference>
<dbReference type="PANTHER" id="PTHR13318">
    <property type="entry name" value="PARTNER OF PAIRED, ISOFORM B-RELATED"/>
    <property type="match status" value="1"/>
</dbReference>
<dbReference type="InterPro" id="IPR057207">
    <property type="entry name" value="FBXL15_LRR"/>
</dbReference>
<dbReference type="InterPro" id="IPR006553">
    <property type="entry name" value="Leu-rich_rpt_Cys-con_subtyp"/>
</dbReference>
<gene>
    <name evidence="4" type="ORF">V6N11_009315</name>
</gene>
<evidence type="ECO:0000256" key="1">
    <source>
        <dbReference type="PROSITE-ProRule" id="PRU00176"/>
    </source>
</evidence>
<accession>A0ABR2PQB0</accession>
<sequence length="917" mass="101463">MLTADIPPNQTIYIKNLNEKIKKEELKRSLYCLFSQYGRILDVVALKTPKLRGQAWVVFDELTAASNAFRQMQNFPFYDKPMRIQYAKAKSDCIAKNDGSFVPREKKKKQEEKAERKRRAEEAQQSAMPSGPGSQTNGGPKAPFHHGNLNAQEQAAPNNILFIQNLPHETTSMMLQLLFEQYPGFREVRMIEAKPGIAFVEYEDEEQSSTAMQNLQGFKIAPQYPMAITFAKKRSNATRKRRGSEKKKERAWKGSIGISTLQIFFFPEEIVCKILDHLHDDPSAIKSFSLTCKSFYSIESRHRVTLRPLRAELLPRTFHRYPFVSHLDLSLCPRVDDATLNVISSTWKATLRSINLSRSRFFTNAGLSSLFVNCSGLVEVDLSNATQLTDLAASAIAEAKNLERLSLARCKLITDMGIGCIAVGCRKLKSLCLKWCLRVGDLGVELIALKCKQIRSLDLSYLPITEKCLNSVLQLQHLEDLVLEGCHGIDDDGLSTLEQSCKSLKMINLSNCQNVTHTGLSSLINGTEQLQQIILAYGSSVTSDLAKCLHTYSKLQSIKLDGCIITWSGIKAMACLCAPIKELSFSKCLGLTDDGLSFLVQSHKDLRKLDITCCRKITYTSIDSITSSCTSLISLRMESCSLVSKEAFVLIGEHCSFLEELDATDNEIDDEGLKSISRCSKLSILKLGICPNISDEGLAKVGNCCSQLKELDLYRATAVSDAGIAAIADGCPALEMINIAYNDKITDTSLISLSKCWMLKALEIRGCLGVSSIGLSAIAAGCKQLTVLDVKKCFNVNDSGMLPLAQFSQNLKQINLSYCSVTDVGLVALTSLSRLQNMTILHLAGLTPNGLAAALLACRALTKVKLHASFRPLLSQSILGYMEAHGCIFHWRDKAFQKEMDPKGWKLHFGKSGSEVP</sequence>
<dbReference type="Pfam" id="PF00076">
    <property type="entry name" value="RRM_1"/>
    <property type="match status" value="2"/>
</dbReference>
<proteinExistence type="predicted"/>
<reference evidence="4 5" key="1">
    <citation type="journal article" date="2024" name="G3 (Bethesda)">
        <title>Genome assembly of Hibiscus sabdariffa L. provides insights into metabolisms of medicinal natural products.</title>
        <authorList>
            <person name="Kim T."/>
        </authorList>
    </citation>
    <scope>NUCLEOTIDE SEQUENCE [LARGE SCALE GENOMIC DNA]</scope>
    <source>
        <strain evidence="4">TK-2024</strain>
        <tissue evidence="4">Old leaves</tissue>
    </source>
</reference>
<feature type="domain" description="RRM" evidence="3">
    <location>
        <begin position="10"/>
        <end position="89"/>
    </location>
</feature>
<dbReference type="SMART" id="SM00367">
    <property type="entry name" value="LRR_CC"/>
    <property type="match status" value="17"/>
</dbReference>
<dbReference type="Gene3D" id="3.80.10.10">
    <property type="entry name" value="Ribonuclease Inhibitor"/>
    <property type="match status" value="4"/>
</dbReference>
<dbReference type="SUPFAM" id="SSF54928">
    <property type="entry name" value="RNA-binding domain, RBD"/>
    <property type="match status" value="2"/>
</dbReference>
<dbReference type="SMART" id="SM00360">
    <property type="entry name" value="RRM"/>
    <property type="match status" value="2"/>
</dbReference>
<name>A0ABR2PQB0_9ROSI</name>
<dbReference type="InterPro" id="IPR001611">
    <property type="entry name" value="Leu-rich_rpt"/>
</dbReference>
<dbReference type="PROSITE" id="PS50102">
    <property type="entry name" value="RRM"/>
    <property type="match status" value="2"/>
</dbReference>
<dbReference type="PANTHER" id="PTHR13318:SF37">
    <property type="entry name" value="F-BOX DOMAIN-CONTAINING PROTEIN"/>
    <property type="match status" value="1"/>
</dbReference>
<keyword evidence="1" id="KW-0694">RNA-binding</keyword>
<dbReference type="Pfam" id="PF25372">
    <property type="entry name" value="DUF7885"/>
    <property type="match status" value="2"/>
</dbReference>
<dbReference type="CDD" id="cd12246">
    <property type="entry name" value="RRM1_U1A_like"/>
    <property type="match status" value="1"/>
</dbReference>
<dbReference type="CDD" id="cd12247">
    <property type="entry name" value="RRM2_U1A_like"/>
    <property type="match status" value="1"/>
</dbReference>
<feature type="domain" description="RRM" evidence="3">
    <location>
        <begin position="159"/>
        <end position="233"/>
    </location>
</feature>
<evidence type="ECO:0000313" key="5">
    <source>
        <dbReference type="Proteomes" id="UP001396334"/>
    </source>
</evidence>
<dbReference type="SUPFAM" id="SSF52047">
    <property type="entry name" value="RNI-like"/>
    <property type="match status" value="2"/>
</dbReference>
<organism evidence="4 5">
    <name type="scientific">Hibiscus sabdariffa</name>
    <name type="common">roselle</name>
    <dbReference type="NCBI Taxonomy" id="183260"/>
    <lineage>
        <taxon>Eukaryota</taxon>
        <taxon>Viridiplantae</taxon>
        <taxon>Streptophyta</taxon>
        <taxon>Embryophyta</taxon>
        <taxon>Tracheophyta</taxon>
        <taxon>Spermatophyta</taxon>
        <taxon>Magnoliopsida</taxon>
        <taxon>eudicotyledons</taxon>
        <taxon>Gunneridae</taxon>
        <taxon>Pentapetalae</taxon>
        <taxon>rosids</taxon>
        <taxon>malvids</taxon>
        <taxon>Malvales</taxon>
        <taxon>Malvaceae</taxon>
        <taxon>Malvoideae</taxon>
        <taxon>Hibiscus</taxon>
    </lineage>
</organism>
<dbReference type="Gene3D" id="3.30.70.330">
    <property type="match status" value="2"/>
</dbReference>
<dbReference type="EMBL" id="JBBPBN010000054">
    <property type="protein sequence ID" value="KAK8990623.1"/>
    <property type="molecule type" value="Genomic_DNA"/>
</dbReference>
<dbReference type="Proteomes" id="UP001396334">
    <property type="component" value="Unassembled WGS sequence"/>
</dbReference>
<dbReference type="InterPro" id="IPR012677">
    <property type="entry name" value="Nucleotide-bd_a/b_plait_sf"/>
</dbReference>